<dbReference type="Proteomes" id="UP000567186">
    <property type="component" value="Unassembled WGS sequence"/>
</dbReference>
<evidence type="ECO:0008006" key="3">
    <source>
        <dbReference type="Google" id="ProtNLM"/>
    </source>
</evidence>
<evidence type="ECO:0000313" key="2">
    <source>
        <dbReference type="Proteomes" id="UP000567186"/>
    </source>
</evidence>
<dbReference type="EMBL" id="JABCKY010000004">
    <property type="protein sequence ID" value="NMT64530.1"/>
    <property type="molecule type" value="Genomic_DNA"/>
</dbReference>
<accession>A0A7Y0RE21</accession>
<dbReference type="AlphaFoldDB" id="A0A7Y0RE21"/>
<organism evidence="1 2">
    <name type="scientific">Marinobacter orientalis</name>
    <dbReference type="NCBI Taxonomy" id="1928859"/>
    <lineage>
        <taxon>Bacteria</taxon>
        <taxon>Pseudomonadati</taxon>
        <taxon>Pseudomonadota</taxon>
        <taxon>Gammaproteobacteria</taxon>
        <taxon>Pseudomonadales</taxon>
        <taxon>Marinobacteraceae</taxon>
        <taxon>Marinobacter</taxon>
    </lineage>
</organism>
<comment type="caution">
    <text evidence="1">The sequence shown here is derived from an EMBL/GenBank/DDBJ whole genome shotgun (WGS) entry which is preliminary data.</text>
</comment>
<gene>
    <name evidence="1" type="ORF">HIU99_13095</name>
</gene>
<dbReference type="RefSeq" id="WP_168354991.1">
    <property type="nucleotide sequence ID" value="NZ_JABCKY010000004.1"/>
</dbReference>
<evidence type="ECO:0000313" key="1">
    <source>
        <dbReference type="EMBL" id="NMT64530.1"/>
    </source>
</evidence>
<keyword evidence="2" id="KW-1185">Reference proteome</keyword>
<proteinExistence type="predicted"/>
<name>A0A7Y0RE21_9GAMM</name>
<reference evidence="1 2" key="1">
    <citation type="submission" date="2020-04" db="EMBL/GenBank/DDBJ databases">
        <title>Marinobacter oceani sp. nov., isolated from marine solar saltern.</title>
        <authorList>
            <person name="Chen X.-Y."/>
        </authorList>
    </citation>
    <scope>NUCLEOTIDE SEQUENCE [LARGE SCALE GENOMIC DNA]</scope>
    <source>
        <strain evidence="1 2">W62</strain>
    </source>
</reference>
<protein>
    <recommendedName>
        <fullName evidence="3">Flagellar export protein FliJ</fullName>
    </recommendedName>
</protein>
<sequence>MTALQKNQQTDLLSRLYDMKQKQLLQASQQADSLRYRVLSAEADAISEALKAIR</sequence>